<feature type="compositionally biased region" description="Basic and acidic residues" evidence="1">
    <location>
        <begin position="16"/>
        <end position="27"/>
    </location>
</feature>
<dbReference type="AlphaFoldDB" id="A0A6A6IW83"/>
<protein>
    <submittedName>
        <fullName evidence="2">Uncharacterized protein</fullName>
    </submittedName>
</protein>
<dbReference type="PANTHER" id="PTHR38790:SF4">
    <property type="entry name" value="2EXR DOMAIN-CONTAINING PROTEIN"/>
    <property type="match status" value="1"/>
</dbReference>
<dbReference type="EMBL" id="ML987190">
    <property type="protein sequence ID" value="KAF2254699.1"/>
    <property type="molecule type" value="Genomic_DNA"/>
</dbReference>
<name>A0A6A6IW83_9PLEO</name>
<feature type="compositionally biased region" description="Basic and acidic residues" evidence="1">
    <location>
        <begin position="79"/>
        <end position="94"/>
    </location>
</feature>
<feature type="compositionally biased region" description="Gly residues" evidence="1">
    <location>
        <begin position="134"/>
        <end position="147"/>
    </location>
</feature>
<dbReference type="PANTHER" id="PTHR38790">
    <property type="entry name" value="2EXR DOMAIN-CONTAINING PROTEIN-RELATED"/>
    <property type="match status" value="1"/>
</dbReference>
<feature type="compositionally biased region" description="Low complexity" evidence="1">
    <location>
        <begin position="38"/>
        <end position="52"/>
    </location>
</feature>
<evidence type="ECO:0000313" key="2">
    <source>
        <dbReference type="EMBL" id="KAF2254699.1"/>
    </source>
</evidence>
<accession>A0A6A6IW83</accession>
<gene>
    <name evidence="2" type="ORF">BU26DRAFT_514563</name>
</gene>
<feature type="region of interest" description="Disordered" evidence="1">
    <location>
        <begin position="122"/>
        <end position="181"/>
    </location>
</feature>
<proteinExistence type="predicted"/>
<evidence type="ECO:0000313" key="3">
    <source>
        <dbReference type="Proteomes" id="UP000800094"/>
    </source>
</evidence>
<dbReference type="RefSeq" id="XP_033689703.1">
    <property type="nucleotide sequence ID" value="XM_033827866.1"/>
</dbReference>
<evidence type="ECO:0000256" key="1">
    <source>
        <dbReference type="SAM" id="MobiDB-lite"/>
    </source>
</evidence>
<dbReference type="OrthoDB" id="5413827at2759"/>
<feature type="region of interest" description="Disordered" evidence="1">
    <location>
        <begin position="1"/>
        <end position="106"/>
    </location>
</feature>
<feature type="compositionally biased region" description="Basic and acidic residues" evidence="1">
    <location>
        <begin position="170"/>
        <end position="179"/>
    </location>
</feature>
<sequence>MGKRTYTRRSMTMAPSEHDSPPDDSFSRKRRKSNHPTSSEPQSRSVSSISSSTQPHQMPKSKKFAGPISLPADEMDVDEVQKPDPFKGLIDHYKAKGGHYPPRAQESLHGGRKNFDHLMQAKKAPRPAVSTKGCGSGNGREGNGINGYGKAPQNQGSDISKPTMTTSVRGPDETSETSKRFARVVKNAPKRAFLLREKEYTSPETPAPSRDLFRKRMGQDSKEAKLWAENQSKSPLLRLPADVRQRIYEYALGGNTILIGFQTYDNSENKDGSAKSVPIFKYHCEVMTGRRNPFVDYMRPKPETSKGFTLLNAVSRQLYLETSVFPYKLNRLAFESHNVMFNFLAMEPRLTRKEREAIVELALWDQLPSANLLALLPNLKKVQFAGAAPFRGWYRKIEGHKGAMLIKEINVAAKPTTSKV</sequence>
<dbReference type="Proteomes" id="UP000800094">
    <property type="component" value="Unassembled WGS sequence"/>
</dbReference>
<feature type="compositionally biased region" description="Polar residues" evidence="1">
    <location>
        <begin position="152"/>
        <end position="168"/>
    </location>
</feature>
<keyword evidence="3" id="KW-1185">Reference proteome</keyword>
<organism evidence="2 3">
    <name type="scientific">Trematosphaeria pertusa</name>
    <dbReference type="NCBI Taxonomy" id="390896"/>
    <lineage>
        <taxon>Eukaryota</taxon>
        <taxon>Fungi</taxon>
        <taxon>Dikarya</taxon>
        <taxon>Ascomycota</taxon>
        <taxon>Pezizomycotina</taxon>
        <taxon>Dothideomycetes</taxon>
        <taxon>Pleosporomycetidae</taxon>
        <taxon>Pleosporales</taxon>
        <taxon>Massarineae</taxon>
        <taxon>Trematosphaeriaceae</taxon>
        <taxon>Trematosphaeria</taxon>
    </lineage>
</organism>
<dbReference type="GeneID" id="54581196"/>
<reference evidence="2" key="1">
    <citation type="journal article" date="2020" name="Stud. Mycol.">
        <title>101 Dothideomycetes genomes: a test case for predicting lifestyles and emergence of pathogens.</title>
        <authorList>
            <person name="Haridas S."/>
            <person name="Albert R."/>
            <person name="Binder M."/>
            <person name="Bloem J."/>
            <person name="Labutti K."/>
            <person name="Salamov A."/>
            <person name="Andreopoulos B."/>
            <person name="Baker S."/>
            <person name="Barry K."/>
            <person name="Bills G."/>
            <person name="Bluhm B."/>
            <person name="Cannon C."/>
            <person name="Castanera R."/>
            <person name="Culley D."/>
            <person name="Daum C."/>
            <person name="Ezra D."/>
            <person name="Gonzalez J."/>
            <person name="Henrissat B."/>
            <person name="Kuo A."/>
            <person name="Liang C."/>
            <person name="Lipzen A."/>
            <person name="Lutzoni F."/>
            <person name="Magnuson J."/>
            <person name="Mondo S."/>
            <person name="Nolan M."/>
            <person name="Ohm R."/>
            <person name="Pangilinan J."/>
            <person name="Park H.-J."/>
            <person name="Ramirez L."/>
            <person name="Alfaro M."/>
            <person name="Sun H."/>
            <person name="Tritt A."/>
            <person name="Yoshinaga Y."/>
            <person name="Zwiers L.-H."/>
            <person name="Turgeon B."/>
            <person name="Goodwin S."/>
            <person name="Spatafora J."/>
            <person name="Crous P."/>
            <person name="Grigoriev I."/>
        </authorList>
    </citation>
    <scope>NUCLEOTIDE SEQUENCE</scope>
    <source>
        <strain evidence="2">CBS 122368</strain>
    </source>
</reference>